<reference evidence="3" key="1">
    <citation type="submission" date="2022-07" db="EMBL/GenBank/DDBJ databases">
        <title>Genome analysis of Parmales, a sister group of diatoms, reveals the evolutionary specialization of diatoms from phago-mixotrophs to photoautotrophs.</title>
        <authorList>
            <person name="Ban H."/>
            <person name="Sato S."/>
            <person name="Yoshikawa S."/>
            <person name="Kazumasa Y."/>
            <person name="Nakamura Y."/>
            <person name="Ichinomiya M."/>
            <person name="Saitoh K."/>
            <person name="Sato N."/>
            <person name="Blanc-Mathieu R."/>
            <person name="Endo H."/>
            <person name="Kuwata A."/>
            <person name="Ogata H."/>
        </authorList>
    </citation>
    <scope>NUCLEOTIDE SEQUENCE</scope>
</reference>
<proteinExistence type="predicted"/>
<organism evidence="3 4">
    <name type="scientific">Triparma retinervis</name>
    <dbReference type="NCBI Taxonomy" id="2557542"/>
    <lineage>
        <taxon>Eukaryota</taxon>
        <taxon>Sar</taxon>
        <taxon>Stramenopiles</taxon>
        <taxon>Ochrophyta</taxon>
        <taxon>Bolidophyceae</taxon>
        <taxon>Parmales</taxon>
        <taxon>Triparmaceae</taxon>
        <taxon>Triparma</taxon>
    </lineage>
</organism>
<protein>
    <submittedName>
        <fullName evidence="3">Uncharacterized protein</fullName>
    </submittedName>
</protein>
<dbReference type="OrthoDB" id="192107at2759"/>
<feature type="compositionally biased region" description="Basic residues" evidence="2">
    <location>
        <begin position="14"/>
        <end position="26"/>
    </location>
</feature>
<feature type="region of interest" description="Disordered" evidence="2">
    <location>
        <begin position="1"/>
        <end position="40"/>
    </location>
</feature>
<feature type="coiled-coil region" evidence="1">
    <location>
        <begin position="345"/>
        <end position="377"/>
    </location>
</feature>
<evidence type="ECO:0000256" key="1">
    <source>
        <dbReference type="SAM" id="Coils"/>
    </source>
</evidence>
<accession>A0A9W7A1R2</accession>
<dbReference type="Proteomes" id="UP001165082">
    <property type="component" value="Unassembled WGS sequence"/>
</dbReference>
<feature type="coiled-coil region" evidence="1">
    <location>
        <begin position="483"/>
        <end position="581"/>
    </location>
</feature>
<dbReference type="EMBL" id="BRXZ01001071">
    <property type="protein sequence ID" value="GMH61380.1"/>
    <property type="molecule type" value="Genomic_DNA"/>
</dbReference>
<gene>
    <name evidence="3" type="ORF">TrRE_jg8780</name>
</gene>
<keyword evidence="1" id="KW-0175">Coiled coil</keyword>
<keyword evidence="4" id="KW-1185">Reference proteome</keyword>
<sequence length="694" mass="80811">MEGTTTTSSEAHKLKIRRRAKSKRTVVKGPDDGPDPAQSKQAQREFLKLLEHLPNDLERAVAFMGVASIDARIHLNTVMKKAPREEFRLRVLDFLDKVDVPTCEVLLKVLNPLSSDLMVDLFNLQFEIDWDRYKMTLNLPQETLTKFVSIMFDMSQQDREGVIKTSFECNMTMEMFLDLLITTADEPKCPICTARRKITKEVGRVNNLVDSDAAKKFKRPTSIHENELLEKRDFTVNPTTDFYSISFDEKAETTTIFFSDATGQAIASKEHIVDTKLICNECKKEVYTFALRAGNDLEMWHALWQSRLDLLEQARKLDVEKSTWWVQEKRNMEFVETVKAIVNAKKNTKHRKRAIKKKMEQEEKRRKEKEAEELKKLIFKNMIKDAVKKDGKWIEQELHSQGKSLNTRNLAASLEFETAYGLHEHSRKVRKNAASTSLKEYHPVSGIPLTAAASSEAFGTTPIVVKDESKELKSWAFELGETKKKLDWRKEEQERQRAAAERANFEENVERWLEDAQEVKDKIESKYQRQQWLRQQKIDKRNEQKRLDKILREKMHKEAEMRRTEEARLELQRQHRLTEEEHRQNSERHAMALNEADQRAVDRFWGIPTAKEKERRLEEMRRRLFEARIRDKRAMMVAVGGEISVSKGVALNVPETLGLPQYRIKTLILSGKDLSDDPLGSRRRPIGQRDCGGV</sequence>
<dbReference type="AlphaFoldDB" id="A0A9W7A1R2"/>
<evidence type="ECO:0000256" key="2">
    <source>
        <dbReference type="SAM" id="MobiDB-lite"/>
    </source>
</evidence>
<comment type="caution">
    <text evidence="3">The sequence shown here is derived from an EMBL/GenBank/DDBJ whole genome shotgun (WGS) entry which is preliminary data.</text>
</comment>
<name>A0A9W7A1R2_9STRA</name>
<evidence type="ECO:0000313" key="4">
    <source>
        <dbReference type="Proteomes" id="UP001165082"/>
    </source>
</evidence>
<evidence type="ECO:0000313" key="3">
    <source>
        <dbReference type="EMBL" id="GMH61380.1"/>
    </source>
</evidence>